<dbReference type="Gene3D" id="2.60.120.10">
    <property type="entry name" value="Jelly Rolls"/>
    <property type="match status" value="1"/>
</dbReference>
<dbReference type="PROSITE" id="PS50943">
    <property type="entry name" value="HTH_CROC1"/>
    <property type="match status" value="1"/>
</dbReference>
<dbReference type="InterPro" id="IPR011051">
    <property type="entry name" value="RmlC_Cupin_sf"/>
</dbReference>
<keyword evidence="4" id="KW-1185">Reference proteome</keyword>
<protein>
    <submittedName>
        <fullName evidence="3">Helix-turn-helix domain-containing protein</fullName>
    </submittedName>
</protein>
<evidence type="ECO:0000313" key="4">
    <source>
        <dbReference type="Proteomes" id="UP001595816"/>
    </source>
</evidence>
<dbReference type="RefSeq" id="WP_253753284.1">
    <property type="nucleotide sequence ID" value="NZ_JAMZDZ010000001.1"/>
</dbReference>
<evidence type="ECO:0000313" key="3">
    <source>
        <dbReference type="EMBL" id="MFC4132416.1"/>
    </source>
</evidence>
<proteinExistence type="predicted"/>
<dbReference type="EMBL" id="JBHSAY010000009">
    <property type="protein sequence ID" value="MFC4132416.1"/>
    <property type="molecule type" value="Genomic_DNA"/>
</dbReference>
<keyword evidence="1" id="KW-0238">DNA-binding</keyword>
<dbReference type="InterPro" id="IPR014710">
    <property type="entry name" value="RmlC-like_jellyroll"/>
</dbReference>
<reference evidence="4" key="1">
    <citation type="journal article" date="2019" name="Int. J. Syst. Evol. Microbiol.">
        <title>The Global Catalogue of Microorganisms (GCM) 10K type strain sequencing project: providing services to taxonomists for standard genome sequencing and annotation.</title>
        <authorList>
            <consortium name="The Broad Institute Genomics Platform"/>
            <consortium name="The Broad Institute Genome Sequencing Center for Infectious Disease"/>
            <person name="Wu L."/>
            <person name="Ma J."/>
        </authorList>
    </citation>
    <scope>NUCLEOTIDE SEQUENCE [LARGE SCALE GENOMIC DNA]</scope>
    <source>
        <strain evidence="4">CGMCC 4.7289</strain>
    </source>
</reference>
<dbReference type="InterPro" id="IPR010982">
    <property type="entry name" value="Lambda_DNA-bd_dom_sf"/>
</dbReference>
<sequence>MTPPSASPDPTNVAVGQRLRRLREQQGLSLSALARAAGIGKATLSGLENGTRNPTLETLYAITAQLDVPLAALLTDPAGRQAPAFIPGAAVRGTLLEVFTDPGVTSELYRLEVHPGRTQTSPAHPRGVTEHLTVYAGTLRTGPADDPREVHAGEHFSWVSDVPHVYAAIGGEIVLAALLIRYPRVR</sequence>
<accession>A0ABV8LN58</accession>
<dbReference type="PANTHER" id="PTHR46797:SF1">
    <property type="entry name" value="METHYLPHOSPHONATE SYNTHASE"/>
    <property type="match status" value="1"/>
</dbReference>
<dbReference type="InterPro" id="IPR050807">
    <property type="entry name" value="TransReg_Diox_bact_type"/>
</dbReference>
<dbReference type="Gene3D" id="1.10.260.40">
    <property type="entry name" value="lambda repressor-like DNA-binding domains"/>
    <property type="match status" value="1"/>
</dbReference>
<dbReference type="SUPFAM" id="SSF51182">
    <property type="entry name" value="RmlC-like cupins"/>
    <property type="match status" value="1"/>
</dbReference>
<evidence type="ECO:0000259" key="2">
    <source>
        <dbReference type="PROSITE" id="PS50943"/>
    </source>
</evidence>
<dbReference type="CDD" id="cd00093">
    <property type="entry name" value="HTH_XRE"/>
    <property type="match status" value="1"/>
</dbReference>
<dbReference type="Pfam" id="PF01381">
    <property type="entry name" value="HTH_3"/>
    <property type="match status" value="1"/>
</dbReference>
<evidence type="ECO:0000256" key="1">
    <source>
        <dbReference type="ARBA" id="ARBA00023125"/>
    </source>
</evidence>
<dbReference type="SUPFAM" id="SSF47413">
    <property type="entry name" value="lambda repressor-like DNA-binding domains"/>
    <property type="match status" value="1"/>
</dbReference>
<dbReference type="PANTHER" id="PTHR46797">
    <property type="entry name" value="HTH-TYPE TRANSCRIPTIONAL REGULATOR"/>
    <property type="match status" value="1"/>
</dbReference>
<comment type="caution">
    <text evidence="3">The sequence shown here is derived from an EMBL/GenBank/DDBJ whole genome shotgun (WGS) entry which is preliminary data.</text>
</comment>
<dbReference type="Proteomes" id="UP001595816">
    <property type="component" value="Unassembled WGS sequence"/>
</dbReference>
<dbReference type="CDD" id="cd02209">
    <property type="entry name" value="cupin_XRE_C"/>
    <property type="match status" value="1"/>
</dbReference>
<dbReference type="InterPro" id="IPR001387">
    <property type="entry name" value="Cro/C1-type_HTH"/>
</dbReference>
<organism evidence="3 4">
    <name type="scientific">Hamadaea flava</name>
    <dbReference type="NCBI Taxonomy" id="1742688"/>
    <lineage>
        <taxon>Bacteria</taxon>
        <taxon>Bacillati</taxon>
        <taxon>Actinomycetota</taxon>
        <taxon>Actinomycetes</taxon>
        <taxon>Micromonosporales</taxon>
        <taxon>Micromonosporaceae</taxon>
        <taxon>Hamadaea</taxon>
    </lineage>
</organism>
<name>A0ABV8LN58_9ACTN</name>
<feature type="domain" description="HTH cro/C1-type" evidence="2">
    <location>
        <begin position="19"/>
        <end position="73"/>
    </location>
</feature>
<gene>
    <name evidence="3" type="ORF">ACFOZ4_17550</name>
</gene>
<dbReference type="SMART" id="SM00530">
    <property type="entry name" value="HTH_XRE"/>
    <property type="match status" value="1"/>
</dbReference>